<accession>A0A2Z3L8A0</accession>
<gene>
    <name evidence="8" type="ORF">DK880_00528</name>
</gene>
<dbReference type="Pfam" id="PF00254">
    <property type="entry name" value="FKBP_C"/>
    <property type="match status" value="1"/>
</dbReference>
<comment type="catalytic activity">
    <reaction evidence="1 6">
        <text>[protein]-peptidylproline (omega=180) = [protein]-peptidylproline (omega=0)</text>
        <dbReference type="Rhea" id="RHEA:16237"/>
        <dbReference type="Rhea" id="RHEA-COMP:10747"/>
        <dbReference type="Rhea" id="RHEA-COMP:10748"/>
        <dbReference type="ChEBI" id="CHEBI:83833"/>
        <dbReference type="ChEBI" id="CHEBI:83834"/>
        <dbReference type="EC" id="5.2.1.8"/>
    </reaction>
</comment>
<evidence type="ECO:0000256" key="1">
    <source>
        <dbReference type="ARBA" id="ARBA00000971"/>
    </source>
</evidence>
<dbReference type="AlphaFoldDB" id="A0A2Z3L8A0"/>
<evidence type="ECO:0000256" key="4">
    <source>
        <dbReference type="ARBA" id="ARBA00023110"/>
    </source>
</evidence>
<organism evidence="8 9">
    <name type="scientific">Candidatus Cardinium hertigii</name>
    <dbReference type="NCBI Taxonomy" id="247481"/>
    <lineage>
        <taxon>Bacteria</taxon>
        <taxon>Pseudomonadati</taxon>
        <taxon>Bacteroidota</taxon>
        <taxon>Cytophagia</taxon>
        <taxon>Cytophagales</taxon>
        <taxon>Amoebophilaceae</taxon>
        <taxon>Candidatus Cardinium</taxon>
    </lineage>
</organism>
<dbReference type="EMBL" id="CP029619">
    <property type="protein sequence ID" value="AWN81848.1"/>
    <property type="molecule type" value="Genomic_DNA"/>
</dbReference>
<dbReference type="Gene3D" id="3.10.50.40">
    <property type="match status" value="1"/>
</dbReference>
<evidence type="ECO:0000256" key="5">
    <source>
        <dbReference type="ARBA" id="ARBA00023235"/>
    </source>
</evidence>
<evidence type="ECO:0000256" key="3">
    <source>
        <dbReference type="ARBA" id="ARBA00013194"/>
    </source>
</evidence>
<proteinExistence type="inferred from homology"/>
<dbReference type="OrthoDB" id="9814548at2"/>
<dbReference type="PROSITE" id="PS50059">
    <property type="entry name" value="FKBP_PPIASE"/>
    <property type="match status" value="1"/>
</dbReference>
<name>A0A2Z3L8A0_9BACT</name>
<protein>
    <recommendedName>
        <fullName evidence="3 6">peptidylprolyl isomerase</fullName>
        <ecNumber evidence="3 6">5.2.1.8</ecNumber>
    </recommendedName>
</protein>
<evidence type="ECO:0000313" key="9">
    <source>
        <dbReference type="Proteomes" id="UP000245872"/>
    </source>
</evidence>
<keyword evidence="5 6" id="KW-0413">Isomerase</keyword>
<dbReference type="InterPro" id="IPR046357">
    <property type="entry name" value="PPIase_dom_sf"/>
</dbReference>
<evidence type="ECO:0000313" key="8">
    <source>
        <dbReference type="EMBL" id="AWN81848.1"/>
    </source>
</evidence>
<keyword evidence="4 6" id="KW-0697">Rotamase</keyword>
<sequence length="325" mass="36749">MKGRTSILFLFLAASLGLVWYNHQHHQYGYPFMQLSSGISYKRMMPGNGRKIQHGEWVIFSFEIKKIADKKKQAAQAQQANGATTIANESNILWQFNDNLVKPYKQLIEVIGMVEEKQRMIFKCTPQHMLADVDPLSVEALLKIFQLKADDKLMVDITVNKIMTDAARMEMVRKKAEDRAAQLEKDKKLIIDYLKEHNIPAETTDAGLFYTIDQPSQDAPVVQNETVAVHYIGKFLDGTVFDTSIAEVAKAHNLYNATRDYKPFKFLVGNGEVIAGWDKGLPLLKKNEKARFFIPSALAYGEKGNSHIPPNTVLIFDIQVINIGS</sequence>
<evidence type="ECO:0000256" key="6">
    <source>
        <dbReference type="PROSITE-ProRule" id="PRU00277"/>
    </source>
</evidence>
<dbReference type="RefSeq" id="WP_109997268.1">
    <property type="nucleotide sequence ID" value="NZ_CP029619.1"/>
</dbReference>
<dbReference type="PANTHER" id="PTHR43811">
    <property type="entry name" value="FKBP-TYPE PEPTIDYL-PROLYL CIS-TRANS ISOMERASE FKPA"/>
    <property type="match status" value="1"/>
</dbReference>
<dbReference type="PANTHER" id="PTHR43811:SF19">
    <property type="entry name" value="39 KDA FK506-BINDING NUCLEAR PROTEIN"/>
    <property type="match status" value="1"/>
</dbReference>
<dbReference type="SUPFAM" id="SSF54534">
    <property type="entry name" value="FKBP-like"/>
    <property type="match status" value="1"/>
</dbReference>
<dbReference type="EC" id="5.2.1.8" evidence="3 6"/>
<comment type="similarity">
    <text evidence="2">Belongs to the FKBP-type PPIase family.</text>
</comment>
<dbReference type="KEGG" id="cher:DK880_00528"/>
<evidence type="ECO:0000259" key="7">
    <source>
        <dbReference type="PROSITE" id="PS50059"/>
    </source>
</evidence>
<dbReference type="GO" id="GO:0003755">
    <property type="term" value="F:peptidyl-prolyl cis-trans isomerase activity"/>
    <property type="evidence" value="ECO:0007669"/>
    <property type="project" value="UniProtKB-KW"/>
</dbReference>
<dbReference type="Proteomes" id="UP000245872">
    <property type="component" value="Chromosome"/>
</dbReference>
<reference evidence="8 9" key="1">
    <citation type="submission" date="2018-05" db="EMBL/GenBank/DDBJ databases">
        <title>Candidatus Cardinium hertigii Genome Assembly.</title>
        <authorList>
            <person name="Showmaker K.C."/>
            <person name="Walden K.O."/>
            <person name="Fields C.J."/>
            <person name="Lambert K.N."/>
            <person name="Hudson M.E."/>
        </authorList>
    </citation>
    <scope>NUCLEOTIDE SEQUENCE [LARGE SCALE GENOMIC DNA]</scope>
    <source>
        <strain evidence="9">cHgTN10</strain>
    </source>
</reference>
<feature type="domain" description="PPIase FKBP-type" evidence="7">
    <location>
        <begin position="224"/>
        <end position="324"/>
    </location>
</feature>
<keyword evidence="9" id="KW-1185">Reference proteome</keyword>
<evidence type="ECO:0000256" key="2">
    <source>
        <dbReference type="ARBA" id="ARBA00006577"/>
    </source>
</evidence>
<dbReference type="InterPro" id="IPR001179">
    <property type="entry name" value="PPIase_FKBP_dom"/>
</dbReference>